<gene>
    <name evidence="2" type="ORF">CSSPTR1EN2_LOCUS22022</name>
</gene>
<reference evidence="2" key="1">
    <citation type="submission" date="2024-02" db="EMBL/GenBank/DDBJ databases">
        <authorList>
            <consortium name="ELIXIR-Norway"/>
            <consortium name="Elixir Norway"/>
        </authorList>
    </citation>
    <scope>NUCLEOTIDE SEQUENCE</scope>
</reference>
<evidence type="ECO:0000313" key="3">
    <source>
        <dbReference type="Proteomes" id="UP001497512"/>
    </source>
</evidence>
<evidence type="ECO:0000256" key="1">
    <source>
        <dbReference type="SAM" id="MobiDB-lite"/>
    </source>
</evidence>
<feature type="region of interest" description="Disordered" evidence="1">
    <location>
        <begin position="285"/>
        <end position="304"/>
    </location>
</feature>
<feature type="region of interest" description="Disordered" evidence="1">
    <location>
        <begin position="1"/>
        <end position="94"/>
    </location>
</feature>
<feature type="compositionally biased region" description="Polar residues" evidence="1">
    <location>
        <begin position="222"/>
        <end position="235"/>
    </location>
</feature>
<evidence type="ECO:0000313" key="2">
    <source>
        <dbReference type="EMBL" id="CAK9234109.1"/>
    </source>
</evidence>
<feature type="compositionally biased region" description="Polar residues" evidence="1">
    <location>
        <begin position="44"/>
        <end position="58"/>
    </location>
</feature>
<feature type="compositionally biased region" description="Basic and acidic residues" evidence="1">
    <location>
        <begin position="143"/>
        <end position="159"/>
    </location>
</feature>
<sequence length="304" mass="32001">MAGPQQQTKRGAEAEAQPAPVAKRTTQEPEQQKDIQDGGAAVQQPASDTTNHEVQTATKQKETQPAGGDLKPVEHATLDSSKEGDDVAHVDSAHARVQQLVTEAAKAQDKLEQAVKEVTEKQKEAVKASEEVLKEAVAANVTTKEESVTSKETSQDDKSQVPQESVQNGASQTPLTKPADEDANKTVKEVKEINTLGETKTAPEKAVEALPANESVPPQAEAPQSGQFTDSNLAFNASNPLPQVVIPPVVNGEGNLAPQLDAQNLAAAQAAFVPEMATPLLAEIRTTPLSKPGEDNGPAPMQEG</sequence>
<protein>
    <submittedName>
        <fullName evidence="2">Uncharacterized protein</fullName>
    </submittedName>
</protein>
<feature type="compositionally biased region" description="Basic and acidic residues" evidence="1">
    <location>
        <begin position="71"/>
        <end position="94"/>
    </location>
</feature>
<feature type="compositionally biased region" description="Polar residues" evidence="1">
    <location>
        <begin position="160"/>
        <end position="175"/>
    </location>
</feature>
<proteinExistence type="predicted"/>
<feature type="compositionally biased region" description="Basic and acidic residues" evidence="1">
    <location>
        <begin position="25"/>
        <end position="36"/>
    </location>
</feature>
<feature type="region of interest" description="Disordered" evidence="1">
    <location>
        <begin position="109"/>
        <end position="235"/>
    </location>
</feature>
<feature type="compositionally biased region" description="Basic and acidic residues" evidence="1">
    <location>
        <begin position="109"/>
        <end position="134"/>
    </location>
</feature>
<dbReference type="EMBL" id="OZ019900">
    <property type="protein sequence ID" value="CAK9234109.1"/>
    <property type="molecule type" value="Genomic_DNA"/>
</dbReference>
<accession>A0ABP0V3Z2</accession>
<name>A0ABP0V3Z2_9BRYO</name>
<organism evidence="2 3">
    <name type="scientific">Sphagnum troendelagicum</name>
    <dbReference type="NCBI Taxonomy" id="128251"/>
    <lineage>
        <taxon>Eukaryota</taxon>
        <taxon>Viridiplantae</taxon>
        <taxon>Streptophyta</taxon>
        <taxon>Embryophyta</taxon>
        <taxon>Bryophyta</taxon>
        <taxon>Sphagnophytina</taxon>
        <taxon>Sphagnopsida</taxon>
        <taxon>Sphagnales</taxon>
        <taxon>Sphagnaceae</taxon>
        <taxon>Sphagnum</taxon>
    </lineage>
</organism>
<dbReference type="Proteomes" id="UP001497512">
    <property type="component" value="Chromosome 8"/>
</dbReference>
<keyword evidence="3" id="KW-1185">Reference proteome</keyword>
<feature type="compositionally biased region" description="Basic and acidic residues" evidence="1">
    <location>
        <begin position="178"/>
        <end position="192"/>
    </location>
</feature>